<feature type="region of interest" description="Disordered" evidence="1">
    <location>
        <begin position="269"/>
        <end position="449"/>
    </location>
</feature>
<dbReference type="Gene3D" id="2.60.40.4060">
    <property type="entry name" value="Reeler domain"/>
    <property type="match status" value="1"/>
</dbReference>
<dbReference type="PANTHER" id="PTHR45828:SF51">
    <property type="entry name" value="REELIN DOMAIN-CONTAINING PROTEIN 1"/>
    <property type="match status" value="1"/>
</dbReference>
<organism evidence="4 5">
    <name type="scientific">Cyprinus carpio</name>
    <name type="common">Common carp</name>
    <dbReference type="NCBI Taxonomy" id="7962"/>
    <lineage>
        <taxon>Eukaryota</taxon>
        <taxon>Metazoa</taxon>
        <taxon>Chordata</taxon>
        <taxon>Craniata</taxon>
        <taxon>Vertebrata</taxon>
        <taxon>Euteleostomi</taxon>
        <taxon>Actinopterygii</taxon>
        <taxon>Neopterygii</taxon>
        <taxon>Teleostei</taxon>
        <taxon>Ostariophysi</taxon>
        <taxon>Cypriniformes</taxon>
        <taxon>Cyprinidae</taxon>
        <taxon>Cyprininae</taxon>
        <taxon>Cyprinus</taxon>
    </lineage>
</organism>
<dbReference type="InterPro" id="IPR051237">
    <property type="entry name" value="Ferric-chelate_Red/DefProt"/>
</dbReference>
<feature type="region of interest" description="Disordered" evidence="1">
    <location>
        <begin position="522"/>
        <end position="544"/>
    </location>
</feature>
<protein>
    <recommendedName>
        <fullName evidence="3">Reelin domain-containing protein</fullName>
    </recommendedName>
</protein>
<feature type="compositionally biased region" description="Low complexity" evidence="1">
    <location>
        <begin position="428"/>
        <end position="442"/>
    </location>
</feature>
<sequence length="636" mass="70205">MFLAETVMMMKKMMLMKALWAGCVIVCVFPARGVCFSRGASVSSCVNMKPGHISSFPQHTHTHPTVTVHTSRSVYLPQHTLTVTVQSSRAFMGFLLQARSVLEDRVISGEFTLHPPSTHTLSCLSPDDTVTHSDKMLKRNLSFSWRAPTHPSGDLRFYITLVQSYFVYWSRIRSAVVHDGTRSSQITNSVTGQPMASTIASLLEKTGKHTSLSAHTNTSTHANAHTNTHSTHNTHIFTSTHNNNYAPHNIHTNNHATHNTQIIASTHTNTHTNTHSTHNTHTTPSTHVNTPTNTHSSHNTHIIASTNTNTHTTHNTHTTPSTHVNTPTNTHSSHNTHTITSKHTNTSVPHNTHTNTQSLNAPHNTHSTHNTHTDTHSTHTNTHSIHNTQTTPSFNTQTITQSSNATQTPLSSSKQAFLNTSSSQSISTHNTDTPTPNNTHKTSANTHTIPNPLLQTLASLQMTTQQTHTYTPPVHTHNTQFFTASLHPEPSPAPRQALSDFFSSREPTEGAVSLTQRKKHPFGDVLNRPKQAKDPSGVPERGIERPERMPRQSAFELGLLLGLSAALGMAIAVGLRYLQRKHCRKRTAVSLNNCNHDDRGIIHVQECGDLVQVRKIRQNSFLVLQAEYNLITPTGN</sequence>
<feature type="compositionally biased region" description="Polar residues" evidence="1">
    <location>
        <begin position="348"/>
        <end position="362"/>
    </location>
</feature>
<dbReference type="InterPro" id="IPR002861">
    <property type="entry name" value="Reeler_dom"/>
</dbReference>
<dbReference type="Proteomes" id="UP000694427">
    <property type="component" value="Unplaced"/>
</dbReference>
<evidence type="ECO:0000256" key="1">
    <source>
        <dbReference type="SAM" id="MobiDB-lite"/>
    </source>
</evidence>
<dbReference type="PANTHER" id="PTHR45828">
    <property type="entry name" value="CYTOCHROME B561/FERRIC REDUCTASE TRANSMEMBRANE"/>
    <property type="match status" value="1"/>
</dbReference>
<keyword evidence="5" id="KW-1185">Reference proteome</keyword>
<feature type="compositionally biased region" description="Polar residues" evidence="1">
    <location>
        <begin position="392"/>
        <end position="427"/>
    </location>
</feature>
<keyword evidence="2" id="KW-1133">Transmembrane helix</keyword>
<reference evidence="4" key="2">
    <citation type="submission" date="2025-09" db="UniProtKB">
        <authorList>
            <consortium name="Ensembl"/>
        </authorList>
    </citation>
    <scope>IDENTIFICATION</scope>
</reference>
<feature type="compositionally biased region" description="Low complexity" evidence="1">
    <location>
        <begin position="378"/>
        <end position="391"/>
    </location>
</feature>
<feature type="transmembrane region" description="Helical" evidence="2">
    <location>
        <begin position="557"/>
        <end position="578"/>
    </location>
</feature>
<dbReference type="AlphaFoldDB" id="A0A8C1NXE3"/>
<dbReference type="Ensembl" id="ENSCCRT00010109525.1">
    <property type="protein sequence ID" value="ENSCCRP00010098736.1"/>
    <property type="gene ID" value="ENSCCRG00010043271.1"/>
</dbReference>
<dbReference type="PROSITE" id="PS51019">
    <property type="entry name" value="REELIN"/>
    <property type="match status" value="1"/>
</dbReference>
<evidence type="ECO:0000256" key="2">
    <source>
        <dbReference type="SAM" id="Phobius"/>
    </source>
</evidence>
<evidence type="ECO:0000313" key="5">
    <source>
        <dbReference type="Proteomes" id="UP000694427"/>
    </source>
</evidence>
<feature type="domain" description="Reelin" evidence="3">
    <location>
        <begin position="30"/>
        <end position="194"/>
    </location>
</feature>
<dbReference type="Pfam" id="PF02014">
    <property type="entry name" value="Reeler"/>
    <property type="match status" value="1"/>
</dbReference>
<keyword evidence="2" id="KW-0812">Transmembrane</keyword>
<accession>A0A8C1NXE3</accession>
<evidence type="ECO:0000313" key="4">
    <source>
        <dbReference type="Ensembl" id="ENSCCRP00010098736.1"/>
    </source>
</evidence>
<proteinExistence type="predicted"/>
<reference evidence="4" key="1">
    <citation type="submission" date="2025-08" db="UniProtKB">
        <authorList>
            <consortium name="Ensembl"/>
        </authorList>
    </citation>
    <scope>IDENTIFICATION</scope>
</reference>
<dbReference type="GO" id="GO:0016020">
    <property type="term" value="C:membrane"/>
    <property type="evidence" value="ECO:0007669"/>
    <property type="project" value="TreeGrafter"/>
</dbReference>
<feature type="compositionally biased region" description="Low complexity" evidence="1">
    <location>
        <begin position="269"/>
        <end position="347"/>
    </location>
</feature>
<name>A0A8C1NXE3_CYPCA</name>
<evidence type="ECO:0000259" key="3">
    <source>
        <dbReference type="PROSITE" id="PS51019"/>
    </source>
</evidence>
<keyword evidence="2" id="KW-0472">Membrane</keyword>
<dbReference type="CDD" id="cd08544">
    <property type="entry name" value="Reeler"/>
    <property type="match status" value="1"/>
</dbReference>
<dbReference type="InterPro" id="IPR042307">
    <property type="entry name" value="Reeler_sf"/>
</dbReference>